<dbReference type="InterPro" id="IPR029016">
    <property type="entry name" value="GAF-like_dom_sf"/>
</dbReference>
<evidence type="ECO:0000256" key="6">
    <source>
        <dbReference type="ARBA" id="ARBA00022606"/>
    </source>
</evidence>
<dbReference type="Proteomes" id="UP000254925">
    <property type="component" value="Unassembled WGS sequence"/>
</dbReference>
<dbReference type="Gene3D" id="3.30.450.270">
    <property type="match status" value="1"/>
</dbReference>
<dbReference type="SUPFAM" id="SSF55781">
    <property type="entry name" value="GAF domain-like"/>
    <property type="match status" value="2"/>
</dbReference>
<keyword evidence="4" id="KW-0600">Photoreceptor protein</keyword>
<evidence type="ECO:0000313" key="13">
    <source>
        <dbReference type="EMBL" id="RDI62059.1"/>
    </source>
</evidence>
<dbReference type="InterPro" id="IPR036097">
    <property type="entry name" value="HisK_dim/P_sf"/>
</dbReference>
<dbReference type="Gene3D" id="3.30.565.10">
    <property type="entry name" value="Histidine kinase-like ATPase, C-terminal domain"/>
    <property type="match status" value="1"/>
</dbReference>
<evidence type="ECO:0000256" key="2">
    <source>
        <dbReference type="ARBA" id="ARBA00006402"/>
    </source>
</evidence>
<comment type="catalytic activity">
    <reaction evidence="1">
        <text>ATP + protein L-histidine = ADP + protein N-phospho-L-histidine.</text>
        <dbReference type="EC" id="2.7.13.3"/>
    </reaction>
</comment>
<dbReference type="SMART" id="SM00065">
    <property type="entry name" value="GAF"/>
    <property type="match status" value="1"/>
</dbReference>
<dbReference type="InterPro" id="IPR003018">
    <property type="entry name" value="GAF"/>
</dbReference>
<reference evidence="13 14" key="1">
    <citation type="submission" date="2018-07" db="EMBL/GenBank/DDBJ databases">
        <title>Genomic Encyclopedia of Type Strains, Phase IV (KMG-IV): sequencing the most valuable type-strain genomes for metagenomic binning, comparative biology and taxonomic classification.</title>
        <authorList>
            <person name="Goeker M."/>
        </authorList>
    </citation>
    <scope>NUCLEOTIDE SEQUENCE [LARGE SCALE GENOMIC DNA]</scope>
    <source>
        <strain evidence="13 14">DSM 14364</strain>
    </source>
</reference>
<gene>
    <name evidence="13" type="ORF">DES45_101322</name>
</gene>
<proteinExistence type="inferred from homology"/>
<dbReference type="InterPro" id="IPR003661">
    <property type="entry name" value="HisK_dim/P_dom"/>
</dbReference>
<dbReference type="InterPro" id="IPR003594">
    <property type="entry name" value="HATPase_dom"/>
</dbReference>
<keyword evidence="9" id="KW-0157">Chromophore</keyword>
<evidence type="ECO:0000256" key="9">
    <source>
        <dbReference type="ARBA" id="ARBA00022991"/>
    </source>
</evidence>
<dbReference type="InterPro" id="IPR050351">
    <property type="entry name" value="BphY/WalK/GraS-like"/>
</dbReference>
<dbReference type="Pfam" id="PF00512">
    <property type="entry name" value="HisKA"/>
    <property type="match status" value="1"/>
</dbReference>
<evidence type="ECO:0000259" key="12">
    <source>
        <dbReference type="PROSITE" id="PS50109"/>
    </source>
</evidence>
<evidence type="ECO:0000259" key="11">
    <source>
        <dbReference type="PROSITE" id="PS50046"/>
    </source>
</evidence>
<dbReference type="Pfam" id="PF00360">
    <property type="entry name" value="PHY"/>
    <property type="match status" value="1"/>
</dbReference>
<evidence type="ECO:0000256" key="8">
    <source>
        <dbReference type="ARBA" id="ARBA00022777"/>
    </source>
</evidence>
<dbReference type="InterPro" id="IPR013654">
    <property type="entry name" value="PAS_2"/>
</dbReference>
<dbReference type="InterPro" id="IPR001294">
    <property type="entry name" value="Phytochrome"/>
</dbReference>
<feature type="domain" description="Histidine kinase" evidence="12">
    <location>
        <begin position="529"/>
        <end position="743"/>
    </location>
</feature>
<evidence type="ECO:0000256" key="4">
    <source>
        <dbReference type="ARBA" id="ARBA00022543"/>
    </source>
</evidence>
<dbReference type="InterPro" id="IPR036890">
    <property type="entry name" value="HATPase_C_sf"/>
</dbReference>
<dbReference type="GO" id="GO:0006355">
    <property type="term" value="P:regulation of DNA-templated transcription"/>
    <property type="evidence" value="ECO:0007669"/>
    <property type="project" value="InterPro"/>
</dbReference>
<dbReference type="InterPro" id="IPR005467">
    <property type="entry name" value="His_kinase_dom"/>
</dbReference>
<protein>
    <recommendedName>
        <fullName evidence="3">histidine kinase</fullName>
        <ecNumber evidence="3">2.7.13.3</ecNumber>
    </recommendedName>
</protein>
<evidence type="ECO:0000256" key="7">
    <source>
        <dbReference type="ARBA" id="ARBA00022679"/>
    </source>
</evidence>
<dbReference type="Gene3D" id="1.10.287.130">
    <property type="match status" value="1"/>
</dbReference>
<keyword evidence="6" id="KW-0716">Sensory transduction</keyword>
<keyword evidence="10" id="KW-0675">Receptor</keyword>
<evidence type="ECO:0000256" key="1">
    <source>
        <dbReference type="ARBA" id="ARBA00000085"/>
    </source>
</evidence>
<organism evidence="13 14">
    <name type="scientific">Microvirga subterranea</name>
    <dbReference type="NCBI Taxonomy" id="186651"/>
    <lineage>
        <taxon>Bacteria</taxon>
        <taxon>Pseudomonadati</taxon>
        <taxon>Pseudomonadota</taxon>
        <taxon>Alphaproteobacteria</taxon>
        <taxon>Hyphomicrobiales</taxon>
        <taxon>Methylobacteriaceae</taxon>
        <taxon>Microvirga</taxon>
    </lineage>
</organism>
<dbReference type="SMART" id="SM00387">
    <property type="entry name" value="HATPase_c"/>
    <property type="match status" value="1"/>
</dbReference>
<dbReference type="PROSITE" id="PS50109">
    <property type="entry name" value="HIS_KIN"/>
    <property type="match status" value="1"/>
</dbReference>
<dbReference type="Gene3D" id="3.30.450.40">
    <property type="match status" value="1"/>
</dbReference>
<dbReference type="AlphaFoldDB" id="A0A370HU61"/>
<dbReference type="Gene3D" id="3.30.450.20">
    <property type="entry name" value="PAS domain"/>
    <property type="match status" value="1"/>
</dbReference>
<dbReference type="InterPro" id="IPR013515">
    <property type="entry name" value="Phytochrome_cen-reg"/>
</dbReference>
<dbReference type="InterPro" id="IPR035965">
    <property type="entry name" value="PAS-like_dom_sf"/>
</dbReference>
<comment type="caution">
    <text evidence="13">The sequence shown here is derived from an EMBL/GenBank/DDBJ whole genome shotgun (WGS) entry which is preliminary data.</text>
</comment>
<dbReference type="InterPro" id="IPR016132">
    <property type="entry name" value="Phyto_chromo_attachment"/>
</dbReference>
<evidence type="ECO:0000256" key="10">
    <source>
        <dbReference type="ARBA" id="ARBA00023170"/>
    </source>
</evidence>
<dbReference type="GO" id="GO:0009881">
    <property type="term" value="F:photoreceptor activity"/>
    <property type="evidence" value="ECO:0007669"/>
    <property type="project" value="UniProtKB-KW"/>
</dbReference>
<keyword evidence="5" id="KW-0597">Phosphoprotein</keyword>
<comment type="similarity">
    <text evidence="2">In the N-terminal section; belongs to the phytochrome family.</text>
</comment>
<evidence type="ECO:0000256" key="3">
    <source>
        <dbReference type="ARBA" id="ARBA00012438"/>
    </source>
</evidence>
<dbReference type="GO" id="GO:0030295">
    <property type="term" value="F:protein kinase activator activity"/>
    <property type="evidence" value="ECO:0007669"/>
    <property type="project" value="TreeGrafter"/>
</dbReference>
<sequence length="746" mass="83694">MNVQTPPDLDLTACEREPIHIPGSIQPHGILLAMRPSDQVVTYASANIAPLFGLAPGTLLNRPLLQALPLLAAEIGADVAQPSAEEGTRYLRPMRLETTTGERSFDAVLSRSGDQVVLELEEIPANSVASLDALYPTLRRFVDQLRTTVTVDDLCRVAAEDVRRLTGFDRVLVYRFDDNWNGTVIAEDRNEVLPSYLDLRFPASDIPAQARELYRRNRLRIIPDANYTPVPIESHDPTPLDLSDSVLRSVSPVHLQYMRNMGTLASMSISILRDGRLWGLISCHNKDPRRVPLQVRNACDFLTQIFSLQLEARENTILAENRIRLRSVQARLLAHMAEEEIFIEGLVKHPSELMRLAGAQGAAIVSGDHCWRLGKTPSESAVRALYAWLAEHHDEDVFATDTLSQHFPQASAYADVASGLLSISISKRHASYVLWFRPEVVQTVNWGGDPTKPVQEVGGVQKLHPRLSFEIWKETVRGRALPWDPTEIEAVKELRNTVVGIVLRRAEELAELTSELQRSNKELEAFSYSVSHDLRAPFRHIVGYSELLKKQEAEQLSERGRRYVDTIIESAYTAGTLVDNLLSFSQMGRTSLKPRRLDMRQMVDEVRQSLAMEVGGRRVAWKINDLPPAVADPVMIRLVWENLLSNAVKYTRTRDEARIEIGGLRHDGEIVYSVRDNGVGFDMTYVGKLFGVFQRLHRMEEFEGTGIGLANVRRIVERHGGRAWAEGVLDQGATFYFSLPVSEGAA</sequence>
<evidence type="ECO:0000256" key="5">
    <source>
        <dbReference type="ARBA" id="ARBA00022553"/>
    </source>
</evidence>
<feature type="domain" description="Phytochrome chromophore attachment site" evidence="11">
    <location>
        <begin position="150"/>
        <end position="304"/>
    </location>
</feature>
<dbReference type="PANTHER" id="PTHR42878:SF15">
    <property type="entry name" value="BACTERIOPHYTOCHROME"/>
    <property type="match status" value="1"/>
</dbReference>
<dbReference type="SUPFAM" id="SSF55874">
    <property type="entry name" value="ATPase domain of HSP90 chaperone/DNA topoisomerase II/histidine kinase"/>
    <property type="match status" value="1"/>
</dbReference>
<dbReference type="SUPFAM" id="SSF55785">
    <property type="entry name" value="PYP-like sensor domain (PAS domain)"/>
    <property type="match status" value="1"/>
</dbReference>
<dbReference type="Pfam" id="PF08446">
    <property type="entry name" value="PAS_2"/>
    <property type="match status" value="1"/>
</dbReference>
<dbReference type="EMBL" id="QQBB01000001">
    <property type="protein sequence ID" value="RDI62059.1"/>
    <property type="molecule type" value="Genomic_DNA"/>
</dbReference>
<name>A0A370HU61_9HYPH</name>
<dbReference type="Pfam" id="PF02518">
    <property type="entry name" value="HATPase_c"/>
    <property type="match status" value="1"/>
</dbReference>
<dbReference type="OrthoDB" id="9760752at2"/>
<dbReference type="PRINTS" id="PR01033">
    <property type="entry name" value="PHYTOCHROME"/>
</dbReference>
<dbReference type="EC" id="2.7.13.3" evidence="3"/>
<dbReference type="InterPro" id="IPR043150">
    <property type="entry name" value="Phytochrome_PHY_sf"/>
</dbReference>
<evidence type="ECO:0000313" key="14">
    <source>
        <dbReference type="Proteomes" id="UP000254925"/>
    </source>
</evidence>
<dbReference type="GO" id="GO:0000156">
    <property type="term" value="F:phosphorelay response regulator activity"/>
    <property type="evidence" value="ECO:0007669"/>
    <property type="project" value="TreeGrafter"/>
</dbReference>
<keyword evidence="14" id="KW-1185">Reference proteome</keyword>
<dbReference type="SMART" id="SM00388">
    <property type="entry name" value="HisKA"/>
    <property type="match status" value="1"/>
</dbReference>
<dbReference type="PANTHER" id="PTHR42878">
    <property type="entry name" value="TWO-COMPONENT HISTIDINE KINASE"/>
    <property type="match status" value="1"/>
</dbReference>
<keyword evidence="7" id="KW-0808">Transferase</keyword>
<dbReference type="PROSITE" id="PS50046">
    <property type="entry name" value="PHYTOCHROME_2"/>
    <property type="match status" value="1"/>
</dbReference>
<dbReference type="FunFam" id="3.30.565.10:FF:000006">
    <property type="entry name" value="Sensor histidine kinase WalK"/>
    <property type="match status" value="1"/>
</dbReference>
<dbReference type="RefSeq" id="WP_114768217.1">
    <property type="nucleotide sequence ID" value="NZ_QQBB01000001.1"/>
</dbReference>
<dbReference type="GO" id="GO:0007234">
    <property type="term" value="P:osmosensory signaling via phosphorelay pathway"/>
    <property type="evidence" value="ECO:0007669"/>
    <property type="project" value="TreeGrafter"/>
</dbReference>
<dbReference type="SUPFAM" id="SSF47384">
    <property type="entry name" value="Homodimeric domain of signal transducing histidine kinase"/>
    <property type="match status" value="1"/>
</dbReference>
<dbReference type="Pfam" id="PF01590">
    <property type="entry name" value="GAF"/>
    <property type="match status" value="1"/>
</dbReference>
<dbReference type="GO" id="GO:0000155">
    <property type="term" value="F:phosphorelay sensor kinase activity"/>
    <property type="evidence" value="ECO:0007669"/>
    <property type="project" value="InterPro"/>
</dbReference>
<dbReference type="CDD" id="cd00082">
    <property type="entry name" value="HisKA"/>
    <property type="match status" value="1"/>
</dbReference>
<dbReference type="GO" id="GO:0009584">
    <property type="term" value="P:detection of visible light"/>
    <property type="evidence" value="ECO:0007669"/>
    <property type="project" value="InterPro"/>
</dbReference>
<accession>A0A370HU61</accession>
<keyword evidence="8 13" id="KW-0418">Kinase</keyword>